<dbReference type="SMART" id="SM00854">
    <property type="entry name" value="PGA_cap"/>
    <property type="match status" value="1"/>
</dbReference>
<sequence>MPNTSVLFKLTNILTVCISVYFLSACSVEDPYQTGPSEGQKKESEERASAKKQLIPYKLEIKNNLSEPLANITVKVADQVYQSDPNGVIALNTFTLGNYPIEIEHPDYYFTSLTLNISSNKSNEVIELTPKLNNEVSVIFAGDTMFGRRFMDPSITTMGNSVPNLPDAMINLANAATASIEITKAVAPLFIHSDFASVNLESPVLNQPISVHPTKEFSFFSLPETLEGLASIGVDYVALGNNHVYDYQLSGLTDTIRFVDEAGFLHSGAGFNAASAFAPVYENVKGTTLGLVSATSIRGGDHAITYIADDIKGGAADLSDSNKLKAAINASVANSDFTVVQLHGGDEYSYAQTDYIDNRFAFISKLDEKPDLMVAHHPHVAQGFAVYNGVPTLLGLGNFVFDQNRLETVLGLAVEVRVDKTQVPKVTSARAYPIYIDEYKPRLISGDLSNHLIKRVAEFSSNVTVIPKQGYAEIIFDEQLEASNKQQHSIELPAGEHIIDLRNLAPSQSFLTEITSNEEVKQITFGRDILAFGDFEDWDNDTAQFELNHWDHKDEDVQPCLTGAYRGNQGLCISRDQYDNLPLRVPFKQTIRAFPLTPADNVSKVFHKHTLYGYAKGINAGQLALDLKILTSEDSLVFSEQRLNIFQDGDYDWKPFNIDFELPSDNNVLGPEKLPPRGMRFAFIHSPPKNGNAELQLDDIALISWHDPVKLNNRTWRTAQLHGKTFLRVSTDKAVRLNLTFSQF</sequence>
<dbReference type="PANTHER" id="PTHR33393">
    <property type="entry name" value="POLYGLUTAMINE SYNTHESIS ACCESSORY PROTEIN RV0574C-RELATED"/>
    <property type="match status" value="1"/>
</dbReference>
<evidence type="ECO:0000259" key="2">
    <source>
        <dbReference type="SMART" id="SM00854"/>
    </source>
</evidence>
<dbReference type="AlphaFoldDB" id="A0A5S3YXQ2"/>
<dbReference type="Proteomes" id="UP000307362">
    <property type="component" value="Unassembled WGS sequence"/>
</dbReference>
<dbReference type="EMBL" id="PNCM01000009">
    <property type="protein sequence ID" value="TMP82863.1"/>
    <property type="molecule type" value="Genomic_DNA"/>
</dbReference>
<evidence type="ECO:0000313" key="4">
    <source>
        <dbReference type="Proteomes" id="UP000307362"/>
    </source>
</evidence>
<evidence type="ECO:0000256" key="1">
    <source>
        <dbReference type="ARBA" id="ARBA00005662"/>
    </source>
</evidence>
<dbReference type="Pfam" id="PF09587">
    <property type="entry name" value="PGA_cap"/>
    <property type="match status" value="1"/>
</dbReference>
<organism evidence="3 4">
    <name type="scientific">Pseudoalteromonas phenolica</name>
    <dbReference type="NCBI Taxonomy" id="161398"/>
    <lineage>
        <taxon>Bacteria</taxon>
        <taxon>Pseudomonadati</taxon>
        <taxon>Pseudomonadota</taxon>
        <taxon>Gammaproteobacteria</taxon>
        <taxon>Alteromonadales</taxon>
        <taxon>Pseudoalteromonadaceae</taxon>
        <taxon>Pseudoalteromonas</taxon>
    </lineage>
</organism>
<gene>
    <name evidence="3" type="ORF">CWB73_03260</name>
</gene>
<dbReference type="InterPro" id="IPR052169">
    <property type="entry name" value="CW_Biosynth-Accessory"/>
</dbReference>
<accession>A0A5S3YXQ2</accession>
<reference evidence="4" key="2">
    <citation type="submission" date="2019-06" db="EMBL/GenBank/DDBJ databases">
        <title>Co-occurence of chitin degradation, pigmentation and bioactivity in marine Pseudoalteromonas.</title>
        <authorList>
            <person name="Sonnenschein E.C."/>
            <person name="Bech P.K."/>
        </authorList>
    </citation>
    <scope>NUCLEOTIDE SEQUENCE [LARGE SCALE GENOMIC DNA]</scope>
    <source>
        <strain evidence="4">S1189</strain>
    </source>
</reference>
<feature type="domain" description="Capsule synthesis protein CapA" evidence="2">
    <location>
        <begin position="137"/>
        <end position="403"/>
    </location>
</feature>
<reference evidence="3 4" key="1">
    <citation type="submission" date="2017-12" db="EMBL/GenBank/DDBJ databases">
        <authorList>
            <person name="Paulsen S."/>
            <person name="Gram L.K."/>
        </authorList>
    </citation>
    <scope>NUCLEOTIDE SEQUENCE [LARGE SCALE GENOMIC DNA]</scope>
    <source>
        <strain evidence="3 4">S1189</strain>
    </source>
</reference>
<dbReference type="SUPFAM" id="SSF49478">
    <property type="entry name" value="Cna protein B-type domain"/>
    <property type="match status" value="1"/>
</dbReference>
<dbReference type="CDD" id="cd07381">
    <property type="entry name" value="MPP_CapA"/>
    <property type="match status" value="1"/>
</dbReference>
<comment type="caution">
    <text evidence="3">The sequence shown here is derived from an EMBL/GenBank/DDBJ whole genome shotgun (WGS) entry which is preliminary data.</text>
</comment>
<dbReference type="OrthoDB" id="9810718at2"/>
<dbReference type="InterPro" id="IPR019079">
    <property type="entry name" value="Capsule_synth_CapA"/>
</dbReference>
<dbReference type="InterPro" id="IPR029052">
    <property type="entry name" value="Metallo-depent_PP-like"/>
</dbReference>
<proteinExistence type="inferred from homology"/>
<dbReference type="PANTHER" id="PTHR33393:SF13">
    <property type="entry name" value="PGA BIOSYNTHESIS PROTEIN CAPA"/>
    <property type="match status" value="1"/>
</dbReference>
<dbReference type="SUPFAM" id="SSF56300">
    <property type="entry name" value="Metallo-dependent phosphatases"/>
    <property type="match status" value="1"/>
</dbReference>
<comment type="similarity">
    <text evidence="1">Belongs to the CapA family.</text>
</comment>
<dbReference type="Gene3D" id="3.60.21.10">
    <property type="match status" value="1"/>
</dbReference>
<protein>
    <submittedName>
        <fullName evidence="3">Capsule biosynthesis protein CapA</fullName>
    </submittedName>
</protein>
<name>A0A5S3YXQ2_9GAMM</name>
<evidence type="ECO:0000313" key="3">
    <source>
        <dbReference type="EMBL" id="TMP82863.1"/>
    </source>
</evidence>
<dbReference type="RefSeq" id="WP_138566449.1">
    <property type="nucleotide sequence ID" value="NZ_PNCM01000009.1"/>
</dbReference>